<evidence type="ECO:0000313" key="1">
    <source>
        <dbReference type="EMBL" id="CAG8736209.1"/>
    </source>
</evidence>
<reference evidence="1" key="1">
    <citation type="submission" date="2021-06" db="EMBL/GenBank/DDBJ databases">
        <authorList>
            <person name="Kallberg Y."/>
            <person name="Tangrot J."/>
            <person name="Rosling A."/>
        </authorList>
    </citation>
    <scope>NUCLEOTIDE SEQUENCE</scope>
    <source>
        <strain evidence="1">CL356</strain>
    </source>
</reference>
<dbReference type="EMBL" id="CAJVPT010045422">
    <property type="protein sequence ID" value="CAG8736209.1"/>
    <property type="molecule type" value="Genomic_DNA"/>
</dbReference>
<accession>A0ACA9Q9P4</accession>
<comment type="caution">
    <text evidence="1">The sequence shown here is derived from an EMBL/GenBank/DDBJ whole genome shotgun (WGS) entry which is preliminary data.</text>
</comment>
<feature type="non-terminal residue" evidence="1">
    <location>
        <position position="1"/>
    </location>
</feature>
<dbReference type="Proteomes" id="UP000789525">
    <property type="component" value="Unassembled WGS sequence"/>
</dbReference>
<protein>
    <submittedName>
        <fullName evidence="1">5669_t:CDS:1</fullName>
    </submittedName>
</protein>
<gene>
    <name evidence="1" type="ORF">ACOLOM_LOCUS11922</name>
</gene>
<sequence>VSDDVQAKEVACEPWTVRMEKAALRKSEKRTVTMTCSLTPFRSRASSSFVQAGWDSPEIIVYHFLRRGLPSSTRNCGSLATFEQKNTHSTGAWYERSIAVSTYSNIWISGWGLFPSSQLRPRVLPSCIPIPRFHHRSYKKRAILDRQLLDPLLRYNHCSSQLCISTTAAQPTLGTDH</sequence>
<evidence type="ECO:0000313" key="2">
    <source>
        <dbReference type="Proteomes" id="UP000789525"/>
    </source>
</evidence>
<organism evidence="1 2">
    <name type="scientific">Acaulospora colombiana</name>
    <dbReference type="NCBI Taxonomy" id="27376"/>
    <lineage>
        <taxon>Eukaryota</taxon>
        <taxon>Fungi</taxon>
        <taxon>Fungi incertae sedis</taxon>
        <taxon>Mucoromycota</taxon>
        <taxon>Glomeromycotina</taxon>
        <taxon>Glomeromycetes</taxon>
        <taxon>Diversisporales</taxon>
        <taxon>Acaulosporaceae</taxon>
        <taxon>Acaulospora</taxon>
    </lineage>
</organism>
<proteinExistence type="predicted"/>
<keyword evidence="2" id="KW-1185">Reference proteome</keyword>
<name>A0ACA9Q9P4_9GLOM</name>